<protein>
    <recommendedName>
        <fullName evidence="4">DUF5673 domain-containing protein</fullName>
    </recommendedName>
</protein>
<keyword evidence="1" id="KW-1133">Transmembrane helix</keyword>
<evidence type="ECO:0000313" key="3">
    <source>
        <dbReference type="Proteomes" id="UP001209076"/>
    </source>
</evidence>
<name>A0ABT2PUC1_9MOLU</name>
<dbReference type="RefSeq" id="WP_262095785.1">
    <property type="nucleotide sequence ID" value="NZ_JAOEGN010000003.1"/>
</dbReference>
<comment type="caution">
    <text evidence="2">The sequence shown here is derived from an EMBL/GenBank/DDBJ whole genome shotgun (WGS) entry which is preliminary data.</text>
</comment>
<keyword evidence="1" id="KW-0472">Membrane</keyword>
<dbReference type="Proteomes" id="UP001209076">
    <property type="component" value="Unassembled WGS sequence"/>
</dbReference>
<proteinExistence type="predicted"/>
<organism evidence="2 3">
    <name type="scientific">Paracholeplasma vituli</name>
    <dbReference type="NCBI Taxonomy" id="69473"/>
    <lineage>
        <taxon>Bacteria</taxon>
        <taxon>Bacillati</taxon>
        <taxon>Mycoplasmatota</taxon>
        <taxon>Mollicutes</taxon>
        <taxon>Acholeplasmatales</taxon>
        <taxon>Acholeplasmataceae</taxon>
        <taxon>Paracholeplasma</taxon>
    </lineage>
</organism>
<evidence type="ECO:0000256" key="1">
    <source>
        <dbReference type="SAM" id="Phobius"/>
    </source>
</evidence>
<gene>
    <name evidence="2" type="ORF">N7603_02640</name>
</gene>
<evidence type="ECO:0008006" key="4">
    <source>
        <dbReference type="Google" id="ProtNLM"/>
    </source>
</evidence>
<feature type="transmembrane region" description="Helical" evidence="1">
    <location>
        <begin position="36"/>
        <end position="55"/>
    </location>
</feature>
<dbReference type="EMBL" id="JAOEGN010000003">
    <property type="protein sequence ID" value="MCU0104548.1"/>
    <property type="molecule type" value="Genomic_DNA"/>
</dbReference>
<feature type="transmembrane region" description="Helical" evidence="1">
    <location>
        <begin position="6"/>
        <end position="24"/>
    </location>
</feature>
<keyword evidence="3" id="KW-1185">Reference proteome</keyword>
<feature type="transmembrane region" description="Helical" evidence="1">
    <location>
        <begin position="75"/>
        <end position="97"/>
    </location>
</feature>
<sequence>MEIFMYTLRVTYILNIITVFLLTIKKVIMHKKMNDIGLYYSGWTFGTALFISLLFNTTFFMSDVIANSWHNLGIANLVLLIVMNILNLFITFAVFFITKKRIAVNASSFVIYNMFSKKYIEFSDIDTEKSEYIFVLRKSNNVLPKRNIFGYNEYINIYLKNGKDITINLNPFLFSGNKVLLFTVVVKQLKIKRKTL</sequence>
<accession>A0ABT2PUC1</accession>
<reference evidence="3" key="1">
    <citation type="submission" date="2023-07" db="EMBL/GenBank/DDBJ databases">
        <title>Novel Mycoplasma species identified in domestic and wild animals.</title>
        <authorList>
            <person name="Volokhov D.V."/>
            <person name="Furtak V.A."/>
            <person name="Zagorodnyaya T.A."/>
        </authorList>
    </citation>
    <scope>NUCLEOTIDE SEQUENCE [LARGE SCALE GENOMIC DNA]</scope>
    <source>
        <strain evidence="3">92-19</strain>
    </source>
</reference>
<keyword evidence="1" id="KW-0812">Transmembrane</keyword>
<evidence type="ECO:0000313" key="2">
    <source>
        <dbReference type="EMBL" id="MCU0104548.1"/>
    </source>
</evidence>